<evidence type="ECO:0008006" key="5">
    <source>
        <dbReference type="Google" id="ProtNLM"/>
    </source>
</evidence>
<dbReference type="VEuPathDB" id="AmoebaDB:ACA1_252630"/>
<dbReference type="RefSeq" id="XP_004367574.1">
    <property type="nucleotide sequence ID" value="XM_004367517.1"/>
</dbReference>
<name>L8HC42_ACACF</name>
<keyword evidence="2" id="KW-0472">Membrane</keyword>
<evidence type="ECO:0000256" key="2">
    <source>
        <dbReference type="SAM" id="Phobius"/>
    </source>
</evidence>
<sequence length="392" mass="41647">MTHERTMQQLVLTNNNKRKGGSGGSAPLGDRSLPRLRPNSSAPASPFLSPSSPASPSSISSSASSSPLFEDPFNDSDCEPLFASVATYVGGASPSPSSSAAQAYHHFLPTPLSQMATTSTLRQRVGDEVCMDISSNINSYAMTRTTMAASAPLGKDELQHHRQHEGGGQGIFGLMDAKLNGGLAAMQNHTERTRPIVLRGSATAAYGIKNDPFTYLGLWGIGICTAAAVGSLYGFLRMGRRFGKWSQQQPNEWLPIMPAARALLAKRTFARTGLGTAGFLAGVFAVDRAMDRVLLSAYTSEAQNNLFTQRNLPPTSTVDAYILSTHVGYLLVATLLLSFTPHIVLPSLIAAAFAAVANFKVYMLASQRNRRLAAAADATTTTREAATSSQST</sequence>
<accession>L8HC42</accession>
<keyword evidence="2" id="KW-0812">Transmembrane</keyword>
<feature type="region of interest" description="Disordered" evidence="1">
    <location>
        <begin position="1"/>
        <end position="71"/>
    </location>
</feature>
<proteinExistence type="predicted"/>
<keyword evidence="2" id="KW-1133">Transmembrane helix</keyword>
<evidence type="ECO:0000313" key="3">
    <source>
        <dbReference type="EMBL" id="ELR22318.1"/>
    </source>
</evidence>
<dbReference type="KEGG" id="acan:ACA1_252630"/>
<dbReference type="EMBL" id="KB007885">
    <property type="protein sequence ID" value="ELR22318.1"/>
    <property type="molecule type" value="Genomic_DNA"/>
</dbReference>
<keyword evidence="4" id="KW-1185">Reference proteome</keyword>
<evidence type="ECO:0000313" key="4">
    <source>
        <dbReference type="Proteomes" id="UP000011083"/>
    </source>
</evidence>
<feature type="transmembrane region" description="Helical" evidence="2">
    <location>
        <begin position="343"/>
        <end position="362"/>
    </location>
</feature>
<feature type="compositionally biased region" description="Low complexity" evidence="1">
    <location>
        <begin position="40"/>
        <end position="67"/>
    </location>
</feature>
<gene>
    <name evidence="3" type="ORF">ACA1_252630</name>
</gene>
<reference evidence="3 4" key="1">
    <citation type="journal article" date="2013" name="Genome Biol.">
        <title>Genome of Acanthamoeba castellanii highlights extensive lateral gene transfer and early evolution of tyrosine kinase signaling.</title>
        <authorList>
            <person name="Clarke M."/>
            <person name="Lohan A.J."/>
            <person name="Liu B."/>
            <person name="Lagkouvardos I."/>
            <person name="Roy S."/>
            <person name="Zafar N."/>
            <person name="Bertelli C."/>
            <person name="Schilde C."/>
            <person name="Kianianmomeni A."/>
            <person name="Burglin T.R."/>
            <person name="Frech C."/>
            <person name="Turcotte B."/>
            <person name="Kopec K.O."/>
            <person name="Synnott J.M."/>
            <person name="Choo C."/>
            <person name="Paponov I."/>
            <person name="Finkler A."/>
            <person name="Soon Heng Tan C."/>
            <person name="Hutchins A.P."/>
            <person name="Weinmeier T."/>
            <person name="Rattei T."/>
            <person name="Chu J.S."/>
            <person name="Gimenez G."/>
            <person name="Irimia M."/>
            <person name="Rigden D.J."/>
            <person name="Fitzpatrick D.A."/>
            <person name="Lorenzo-Morales J."/>
            <person name="Bateman A."/>
            <person name="Chiu C.H."/>
            <person name="Tang P."/>
            <person name="Hegemann P."/>
            <person name="Fromm H."/>
            <person name="Raoult D."/>
            <person name="Greub G."/>
            <person name="Miranda-Saavedra D."/>
            <person name="Chen N."/>
            <person name="Nash P."/>
            <person name="Ginger M.L."/>
            <person name="Horn M."/>
            <person name="Schaap P."/>
            <person name="Caler L."/>
            <person name="Loftus B."/>
        </authorList>
    </citation>
    <scope>NUCLEOTIDE SEQUENCE [LARGE SCALE GENOMIC DNA]</scope>
    <source>
        <strain evidence="3 4">Neff</strain>
    </source>
</reference>
<organism evidence="3 4">
    <name type="scientific">Acanthamoeba castellanii (strain ATCC 30010 / Neff)</name>
    <dbReference type="NCBI Taxonomy" id="1257118"/>
    <lineage>
        <taxon>Eukaryota</taxon>
        <taxon>Amoebozoa</taxon>
        <taxon>Discosea</taxon>
        <taxon>Longamoebia</taxon>
        <taxon>Centramoebida</taxon>
        <taxon>Acanthamoebidae</taxon>
        <taxon>Acanthamoeba</taxon>
    </lineage>
</organism>
<dbReference type="Proteomes" id="UP000011083">
    <property type="component" value="Unassembled WGS sequence"/>
</dbReference>
<dbReference type="GeneID" id="14923250"/>
<feature type="transmembrane region" description="Helical" evidence="2">
    <location>
        <begin position="216"/>
        <end position="236"/>
    </location>
</feature>
<protein>
    <recommendedName>
        <fullName evidence="5">Transmembrane protein</fullName>
    </recommendedName>
</protein>
<dbReference type="AlphaFoldDB" id="L8HC42"/>
<feature type="transmembrane region" description="Helical" evidence="2">
    <location>
        <begin position="318"/>
        <end position="337"/>
    </location>
</feature>
<evidence type="ECO:0000256" key="1">
    <source>
        <dbReference type="SAM" id="MobiDB-lite"/>
    </source>
</evidence>